<feature type="transmembrane region" description="Helical" evidence="1">
    <location>
        <begin position="74"/>
        <end position="94"/>
    </location>
</feature>
<comment type="caution">
    <text evidence="3">The sequence shown here is derived from an EMBL/GenBank/DDBJ whole genome shotgun (WGS) entry which is preliminary data.</text>
</comment>
<evidence type="ECO:0000259" key="2">
    <source>
        <dbReference type="Pfam" id="PF02517"/>
    </source>
</evidence>
<feature type="transmembrane region" description="Helical" evidence="1">
    <location>
        <begin position="40"/>
        <end position="62"/>
    </location>
</feature>
<dbReference type="InterPro" id="IPR003675">
    <property type="entry name" value="Rce1/LyrA-like_dom"/>
</dbReference>
<keyword evidence="1" id="KW-0472">Membrane</keyword>
<evidence type="ECO:0000256" key="1">
    <source>
        <dbReference type="SAM" id="Phobius"/>
    </source>
</evidence>
<evidence type="ECO:0000313" key="3">
    <source>
        <dbReference type="EMBL" id="GMM61992.1"/>
    </source>
</evidence>
<feature type="transmembrane region" description="Helical" evidence="1">
    <location>
        <begin position="159"/>
        <end position="180"/>
    </location>
</feature>
<organism evidence="3 4">
    <name type="scientific">Novosphingobium pituita</name>
    <dbReference type="NCBI Taxonomy" id="3056842"/>
    <lineage>
        <taxon>Bacteria</taxon>
        <taxon>Pseudomonadati</taxon>
        <taxon>Pseudomonadota</taxon>
        <taxon>Alphaproteobacteria</taxon>
        <taxon>Sphingomonadales</taxon>
        <taxon>Sphingomonadaceae</taxon>
        <taxon>Novosphingobium</taxon>
    </lineage>
</organism>
<protein>
    <recommendedName>
        <fullName evidence="2">CAAX prenyl protease 2/Lysostaphin resistance protein A-like domain-containing protein</fullName>
    </recommendedName>
</protein>
<dbReference type="RefSeq" id="WP_317975615.1">
    <property type="nucleotide sequence ID" value="NZ_BTFW01000001.1"/>
</dbReference>
<dbReference type="EMBL" id="BTFW01000001">
    <property type="protein sequence ID" value="GMM61992.1"/>
    <property type="molecule type" value="Genomic_DNA"/>
</dbReference>
<evidence type="ECO:0000313" key="4">
    <source>
        <dbReference type="Proteomes" id="UP001187221"/>
    </source>
</evidence>
<dbReference type="Pfam" id="PF02517">
    <property type="entry name" value="Rce1-like"/>
    <property type="match status" value="1"/>
</dbReference>
<feature type="transmembrane region" description="Helical" evidence="1">
    <location>
        <begin position="192"/>
        <end position="213"/>
    </location>
</feature>
<name>A0ABQ6PC42_9SPHN</name>
<accession>A0ABQ6PC42</accession>
<gene>
    <name evidence="3" type="ORF">NUTIK01_27690</name>
</gene>
<feature type="transmembrane region" description="Helical" evidence="1">
    <location>
        <begin position="133"/>
        <end position="153"/>
    </location>
</feature>
<dbReference type="Proteomes" id="UP001187221">
    <property type="component" value="Unassembled WGS sequence"/>
</dbReference>
<keyword evidence="1" id="KW-0812">Transmembrane</keyword>
<keyword evidence="4" id="KW-1185">Reference proteome</keyword>
<feature type="domain" description="CAAX prenyl protease 2/Lysostaphin resistance protein A-like" evidence="2">
    <location>
        <begin position="79"/>
        <end position="231"/>
    </location>
</feature>
<feature type="transmembrane region" description="Helical" evidence="1">
    <location>
        <begin position="219"/>
        <end position="240"/>
    </location>
</feature>
<feature type="transmembrane region" description="Helical" evidence="1">
    <location>
        <begin position="109"/>
        <end position="126"/>
    </location>
</feature>
<sequence length="241" mass="25344">MILTTFVSAFVSAARAFLAFLRHPRWSVPLGLGSGEGRSLWAGASALYLAVLVLVLGPLLHVWQKLMSLPAPEAFGEVSPMLLVPVVVLVAPLGEEAIFRGWLGGRPRGFALLGALVVLAGALWTMRDGAAHPLSLLVALLALLGGAGGWWALRRRAVPGWFVTAFPGLFAVQAAVFALFHLTNYPRPGGWAALALVPMVLPQLWAGLVFGFIRVRVGLPAAIAAHGLGNLAAVALARFLG</sequence>
<proteinExistence type="predicted"/>
<keyword evidence="1" id="KW-1133">Transmembrane helix</keyword>
<reference evidence="3 4" key="1">
    <citation type="submission" date="2023-06" db="EMBL/GenBank/DDBJ databases">
        <title>Draft genome sequence of Novosphingobium sp. strain IK01.</title>
        <authorList>
            <person name="Hatamoto M."/>
            <person name="Ikarashi T."/>
            <person name="Yamaguchi T."/>
        </authorList>
    </citation>
    <scope>NUCLEOTIDE SEQUENCE [LARGE SCALE GENOMIC DNA]</scope>
    <source>
        <strain evidence="3 4">IK01</strain>
    </source>
</reference>